<evidence type="ECO:0000256" key="1">
    <source>
        <dbReference type="RuleBase" id="RU362119"/>
    </source>
</evidence>
<feature type="domain" description="5'-Nucleotidase C-terminal" evidence="2">
    <location>
        <begin position="153"/>
        <end position="330"/>
    </location>
</feature>
<dbReference type="PRINTS" id="PR01607">
    <property type="entry name" value="APYRASEFAMLY"/>
</dbReference>
<dbReference type="InterPro" id="IPR029052">
    <property type="entry name" value="Metallo-depent_PP-like"/>
</dbReference>
<dbReference type="PANTHER" id="PTHR11575">
    <property type="entry name" value="5'-NUCLEOTIDASE-RELATED"/>
    <property type="match status" value="1"/>
</dbReference>
<keyword evidence="1" id="KW-0547">Nucleotide-binding</keyword>
<dbReference type="EMBL" id="ABTR02000001">
    <property type="protein sequence ID" value="EFC91884.1"/>
    <property type="molecule type" value="Genomic_DNA"/>
</dbReference>
<evidence type="ECO:0000259" key="2">
    <source>
        <dbReference type="Pfam" id="PF02872"/>
    </source>
</evidence>
<dbReference type="InterPro" id="IPR006179">
    <property type="entry name" value="5_nucleotidase/apyrase"/>
</dbReference>
<dbReference type="GO" id="GO:0016787">
    <property type="term" value="F:hydrolase activity"/>
    <property type="evidence" value="ECO:0007669"/>
    <property type="project" value="UniProtKB-KW"/>
</dbReference>
<proteinExistence type="inferred from homology"/>
<dbReference type="eggNOG" id="COG0737">
    <property type="taxonomic scope" value="Bacteria"/>
</dbReference>
<comment type="caution">
    <text evidence="3">The sequence shown here is derived from an EMBL/GenBank/DDBJ whole genome shotgun (WGS) entry which is preliminary data.</text>
</comment>
<keyword evidence="4" id="KW-1185">Reference proteome</keyword>
<dbReference type="RefSeq" id="WP_005661572.1">
    <property type="nucleotide sequence ID" value="NZ_ABTR02000001.1"/>
</dbReference>
<dbReference type="PANTHER" id="PTHR11575:SF24">
    <property type="entry name" value="5'-NUCLEOTIDASE"/>
    <property type="match status" value="1"/>
</dbReference>
<protein>
    <submittedName>
        <fullName evidence="3">5'-Nucleotidase domain protein</fullName>
    </submittedName>
</protein>
<dbReference type="AlphaFoldDB" id="D2Z8T7"/>
<dbReference type="Proteomes" id="UP000006427">
    <property type="component" value="Unassembled WGS sequence"/>
</dbReference>
<comment type="similarity">
    <text evidence="1">Belongs to the 5'-nucleotidase family.</text>
</comment>
<dbReference type="Gene3D" id="3.90.780.10">
    <property type="entry name" value="5'-Nucleotidase, C-terminal domain"/>
    <property type="match status" value="1"/>
</dbReference>
<dbReference type="InterPro" id="IPR036907">
    <property type="entry name" value="5'-Nucleotdase_C_sf"/>
</dbReference>
<dbReference type="SUPFAM" id="SSF56300">
    <property type="entry name" value="Metallo-dependent phosphatases"/>
    <property type="match status" value="1"/>
</dbReference>
<name>D2Z8T7_9BACT</name>
<dbReference type="STRING" id="469381.Dpep_1860"/>
<keyword evidence="1" id="KW-0378">Hydrolase</keyword>
<dbReference type="PaxDb" id="469381-Dpep_1860"/>
<evidence type="ECO:0000313" key="3">
    <source>
        <dbReference type="EMBL" id="EFC91884.1"/>
    </source>
</evidence>
<reference evidence="3 4" key="1">
    <citation type="journal article" date="2010" name="Stand. Genomic Sci.">
        <title>Permanent draft genome sequence of Dethiosulfovibrio peptidovorans type strain (SEBR 4207).</title>
        <authorList>
            <person name="Labutti K."/>
            <person name="Mayilraj S."/>
            <person name="Clum A."/>
            <person name="Lucas S."/>
            <person name="Glavina Del Rio T."/>
            <person name="Nolan M."/>
            <person name="Tice H."/>
            <person name="Cheng J.F."/>
            <person name="Pitluck S."/>
            <person name="Liolios K."/>
            <person name="Ivanova N."/>
            <person name="Mavromatis K."/>
            <person name="Mikhailova N."/>
            <person name="Pati A."/>
            <person name="Goodwin L."/>
            <person name="Chen A."/>
            <person name="Palaniappan K."/>
            <person name="Land M."/>
            <person name="Hauser L."/>
            <person name="Chang Y.J."/>
            <person name="Jeffries C.D."/>
            <person name="Rohde M."/>
            <person name="Spring S."/>
            <person name="Goker M."/>
            <person name="Woyke T."/>
            <person name="Bristow J."/>
            <person name="Eisen J.A."/>
            <person name="Markowitz V."/>
            <person name="Hugenholtz P."/>
            <person name="Kyrpides N.C."/>
            <person name="Klenk H.P."/>
            <person name="Lapidus A."/>
        </authorList>
    </citation>
    <scope>NUCLEOTIDE SEQUENCE [LARGE SCALE GENOMIC DNA]</scope>
    <source>
        <strain evidence="3 4">DSM 11002</strain>
    </source>
</reference>
<dbReference type="InterPro" id="IPR008334">
    <property type="entry name" value="5'-Nucleotdase_C"/>
</dbReference>
<gene>
    <name evidence="3" type="ORF">Dpep_1860</name>
</gene>
<dbReference type="SUPFAM" id="SSF55816">
    <property type="entry name" value="5'-nucleotidase (syn. UDP-sugar hydrolase), C-terminal domain"/>
    <property type="match status" value="1"/>
</dbReference>
<accession>D2Z8T7</accession>
<dbReference type="GO" id="GO:0009166">
    <property type="term" value="P:nucleotide catabolic process"/>
    <property type="evidence" value="ECO:0007669"/>
    <property type="project" value="InterPro"/>
</dbReference>
<dbReference type="GO" id="GO:0000166">
    <property type="term" value="F:nucleotide binding"/>
    <property type="evidence" value="ECO:0007669"/>
    <property type="project" value="UniProtKB-KW"/>
</dbReference>
<dbReference type="Pfam" id="PF02872">
    <property type="entry name" value="5_nucleotid_C"/>
    <property type="match status" value="1"/>
</dbReference>
<evidence type="ECO:0000313" key="4">
    <source>
        <dbReference type="Proteomes" id="UP000006427"/>
    </source>
</evidence>
<dbReference type="OrthoDB" id="7820733at2"/>
<organism evidence="3 4">
    <name type="scientific">Dethiosulfovibrio peptidovorans DSM 11002</name>
    <dbReference type="NCBI Taxonomy" id="469381"/>
    <lineage>
        <taxon>Bacteria</taxon>
        <taxon>Thermotogati</taxon>
        <taxon>Synergistota</taxon>
        <taxon>Synergistia</taxon>
        <taxon>Synergistales</taxon>
        <taxon>Dethiosulfovibrionaceae</taxon>
        <taxon>Dethiosulfovibrio</taxon>
    </lineage>
</organism>
<dbReference type="Gene3D" id="3.60.21.10">
    <property type="match status" value="1"/>
</dbReference>
<sequence>MLCTELASLTSPGPDIAAGQDLIAVSEKCVEDLRERGCDVIVALTHVGIDSDRALAGSVSGIHAILGGHSHTVMESPEIVEGPDGWRTMIGQAGAMARYVGSMAVTVKDGELDVERSSWKLIEMRQSIPKAQDVESAIEPYGEELKKNLSKKVGTFAADMDATKLVVRARESALGDYLADGLRWKAGTDVAFVNGGGIRGDRVFPAGEISYNTIMEIFPWGNTMQTFSFSGAELREVMEISASALKGTDDEYDPAVRAPSGAFLQISGLRVVLDLTKAPALIDNDSKLIRSGARVVSMEIERDGKRIPLEDDEIYTVATYSWTGGGGDKYYPFARKKAAESYVTDSDVLAETIRHTEGIVEKSEDGRIAVKK</sequence>